<evidence type="ECO:0000256" key="12">
    <source>
        <dbReference type="HAMAP-Rule" id="MF_01522"/>
    </source>
</evidence>
<evidence type="ECO:0000256" key="3">
    <source>
        <dbReference type="ARBA" id="ARBA00022448"/>
    </source>
</evidence>
<feature type="transmembrane region" description="Helical" evidence="12">
    <location>
        <begin position="290"/>
        <end position="316"/>
    </location>
</feature>
<gene>
    <name evidence="12" type="primary">kup</name>
    <name evidence="15" type="ORF">EI77_02100</name>
</gene>
<feature type="transmembrane region" description="Helical" evidence="12">
    <location>
        <begin position="12"/>
        <end position="32"/>
    </location>
</feature>
<evidence type="ECO:0000256" key="1">
    <source>
        <dbReference type="ARBA" id="ARBA00004141"/>
    </source>
</evidence>
<evidence type="ECO:0000256" key="8">
    <source>
        <dbReference type="ARBA" id="ARBA00022958"/>
    </source>
</evidence>
<feature type="transmembrane region" description="Helical" evidence="12">
    <location>
        <begin position="104"/>
        <end position="124"/>
    </location>
</feature>
<comment type="similarity">
    <text evidence="2 12">Belongs to the HAK/KUP transporter (TC 2.A.72) family.</text>
</comment>
<evidence type="ECO:0000256" key="5">
    <source>
        <dbReference type="ARBA" id="ARBA00022538"/>
    </source>
</evidence>
<evidence type="ECO:0000259" key="13">
    <source>
        <dbReference type="Pfam" id="PF02705"/>
    </source>
</evidence>
<feature type="transmembrane region" description="Helical" evidence="12">
    <location>
        <begin position="428"/>
        <end position="446"/>
    </location>
</feature>
<reference evidence="15 16" key="1">
    <citation type="submission" date="2019-03" db="EMBL/GenBank/DDBJ databases">
        <title>Genomic Encyclopedia of Archaeal and Bacterial Type Strains, Phase II (KMG-II): from individual species to whole genera.</title>
        <authorList>
            <person name="Goeker M."/>
        </authorList>
    </citation>
    <scope>NUCLEOTIDE SEQUENCE [LARGE SCALE GENOMIC DNA]</scope>
    <source>
        <strain evidence="15 16">ATCC 25309</strain>
    </source>
</reference>
<feature type="domain" description="K+ potassium transporter integral membrane" evidence="13">
    <location>
        <begin position="12"/>
        <end position="467"/>
    </location>
</feature>
<dbReference type="InterPro" id="IPR023051">
    <property type="entry name" value="Kup"/>
</dbReference>
<dbReference type="GO" id="GO:0015079">
    <property type="term" value="F:potassium ion transmembrane transporter activity"/>
    <property type="evidence" value="ECO:0007669"/>
    <property type="project" value="UniProtKB-UniRule"/>
</dbReference>
<dbReference type="OrthoDB" id="9805577at2"/>
<evidence type="ECO:0000256" key="10">
    <source>
        <dbReference type="ARBA" id="ARBA00023065"/>
    </source>
</evidence>
<evidence type="ECO:0000259" key="14">
    <source>
        <dbReference type="Pfam" id="PF22776"/>
    </source>
</evidence>
<keyword evidence="11 12" id="KW-0472">Membrane</keyword>
<feature type="transmembrane region" description="Helical" evidence="12">
    <location>
        <begin position="347"/>
        <end position="365"/>
    </location>
</feature>
<evidence type="ECO:0000256" key="7">
    <source>
        <dbReference type="ARBA" id="ARBA00022847"/>
    </source>
</evidence>
<dbReference type="InterPro" id="IPR003855">
    <property type="entry name" value="K+_transporter"/>
</dbReference>
<dbReference type="EMBL" id="SOCA01000003">
    <property type="protein sequence ID" value="TDU70982.1"/>
    <property type="molecule type" value="Genomic_DNA"/>
</dbReference>
<dbReference type="PANTHER" id="PTHR30540:SF79">
    <property type="entry name" value="LOW AFFINITY POTASSIUM TRANSPORT SYSTEM PROTEIN KUP"/>
    <property type="match status" value="1"/>
</dbReference>
<evidence type="ECO:0000256" key="11">
    <source>
        <dbReference type="ARBA" id="ARBA00023136"/>
    </source>
</evidence>
<evidence type="ECO:0000256" key="6">
    <source>
        <dbReference type="ARBA" id="ARBA00022692"/>
    </source>
</evidence>
<comment type="catalytic activity">
    <reaction evidence="12">
        <text>K(+)(in) + H(+)(in) = K(+)(out) + H(+)(out)</text>
        <dbReference type="Rhea" id="RHEA:28490"/>
        <dbReference type="ChEBI" id="CHEBI:15378"/>
        <dbReference type="ChEBI" id="CHEBI:29103"/>
    </reaction>
</comment>
<accession>A0A4R7RYM0</accession>
<name>A0A4R7RYM0_9BACT</name>
<feature type="transmembrane region" description="Helical" evidence="12">
    <location>
        <begin position="73"/>
        <end position="92"/>
    </location>
</feature>
<feature type="domain" description="K+ potassium transporter C-terminal" evidence="14">
    <location>
        <begin position="479"/>
        <end position="626"/>
    </location>
</feature>
<comment type="subcellular location">
    <subcellularLocation>
        <location evidence="12">Cell membrane</location>
        <topology evidence="12">Multi-pass membrane protein</topology>
    </subcellularLocation>
    <subcellularLocation>
        <location evidence="1">Membrane</location>
        <topology evidence="1">Multi-pass membrane protein</topology>
    </subcellularLocation>
</comment>
<dbReference type="Pfam" id="PF22776">
    <property type="entry name" value="K_trans_C"/>
    <property type="match status" value="1"/>
</dbReference>
<dbReference type="GO" id="GO:0015293">
    <property type="term" value="F:symporter activity"/>
    <property type="evidence" value="ECO:0007669"/>
    <property type="project" value="UniProtKB-UniRule"/>
</dbReference>
<evidence type="ECO:0000256" key="9">
    <source>
        <dbReference type="ARBA" id="ARBA00022989"/>
    </source>
</evidence>
<dbReference type="Proteomes" id="UP000295662">
    <property type="component" value="Unassembled WGS sequence"/>
</dbReference>
<evidence type="ECO:0000313" key="16">
    <source>
        <dbReference type="Proteomes" id="UP000295662"/>
    </source>
</evidence>
<dbReference type="HAMAP" id="MF_01522">
    <property type="entry name" value="Kup"/>
    <property type="match status" value="1"/>
</dbReference>
<organism evidence="15 16">
    <name type="scientific">Prosthecobacter fusiformis</name>
    <dbReference type="NCBI Taxonomy" id="48464"/>
    <lineage>
        <taxon>Bacteria</taxon>
        <taxon>Pseudomonadati</taxon>
        <taxon>Verrucomicrobiota</taxon>
        <taxon>Verrucomicrobiia</taxon>
        <taxon>Verrucomicrobiales</taxon>
        <taxon>Verrucomicrobiaceae</taxon>
        <taxon>Prosthecobacter</taxon>
    </lineage>
</organism>
<feature type="transmembrane region" description="Helical" evidence="12">
    <location>
        <begin position="252"/>
        <end position="270"/>
    </location>
</feature>
<keyword evidence="4 12" id="KW-1003">Cell membrane</keyword>
<keyword evidence="10 12" id="KW-0406">Ion transport</keyword>
<protein>
    <recommendedName>
        <fullName evidence="12">Probable potassium transport system protein Kup</fullName>
    </recommendedName>
</protein>
<feature type="transmembrane region" description="Helical" evidence="12">
    <location>
        <begin position="371"/>
        <end position="390"/>
    </location>
</feature>
<feature type="transmembrane region" description="Helical" evidence="12">
    <location>
        <begin position="217"/>
        <end position="240"/>
    </location>
</feature>
<keyword evidence="6 12" id="KW-0812">Transmembrane</keyword>
<sequence length="627" mass="69638">MSDHKPSNNWSLALVALGVVFGDIGTSPLYALRECLDHAGYDPAIHGVEMVYGPISLMFWSLSIMVSVKYLSLLSYATAQGEGGMFALLSLLKSKKEVLTPKSMAFVLLVVLFGASLLYGDGMITPAISVLSAVEGLKQINPDLAHWVVPISVTILMGLFMVQKHGTAKIGVAFGPIMIVWFLALGGLGLYRFLEHPEVIQSLSPHWGLLYLWDHGYHGIVIMGMVLLAVTGCEALYADIGHFGHKPLQRSWFIMVWPALTLNYLGQGALVVNDPGALEHPFFKLVPQALLVPMIILATGATIIASQAMITGVFSLTQQAVQLGYLPRLRIVHTNPDVRGQIYMPQVNFLLMAACIALVIGFQTSSALASAYGLSVSMEMLLTSILFYYVARRVWDWPFWKAFLPVFVFISIEVGYVAGSLVKFMQGAWFPLVVAAGIWIVMKTWMDGRAVLFQAMQRGRLPVSFLIEEIQKDRIIRVPGTAVFMSASADGLPLALLHHLKHNKALHKQVVLLTVRFEDVAHVGRDARHEIEQHCDEFYRVVLRYGFAESPRVFDDLCDALSEKTQLKRASITFYQSREILLTNGPGKMARWRKNLFVTLSRMSRPATGYFELPPRQVCELGIQLEV</sequence>
<dbReference type="InterPro" id="IPR053951">
    <property type="entry name" value="K_trans_N"/>
</dbReference>
<feature type="transmembrane region" description="Helical" evidence="12">
    <location>
        <begin position="402"/>
        <end position="422"/>
    </location>
</feature>
<dbReference type="AlphaFoldDB" id="A0A4R7RYM0"/>
<evidence type="ECO:0000256" key="2">
    <source>
        <dbReference type="ARBA" id="ARBA00007019"/>
    </source>
</evidence>
<feature type="transmembrane region" description="Helical" evidence="12">
    <location>
        <begin position="44"/>
        <end position="67"/>
    </location>
</feature>
<feature type="transmembrane region" description="Helical" evidence="12">
    <location>
        <begin position="144"/>
        <end position="162"/>
    </location>
</feature>
<evidence type="ECO:0000256" key="4">
    <source>
        <dbReference type="ARBA" id="ARBA00022475"/>
    </source>
</evidence>
<dbReference type="InterPro" id="IPR053952">
    <property type="entry name" value="K_trans_C"/>
</dbReference>
<keyword evidence="16" id="KW-1185">Reference proteome</keyword>
<comment type="function">
    <text evidence="12">Transport of potassium into the cell. Likely operates as a K(+):H(+) symporter.</text>
</comment>
<dbReference type="PANTHER" id="PTHR30540">
    <property type="entry name" value="OSMOTIC STRESS POTASSIUM TRANSPORTER"/>
    <property type="match status" value="1"/>
</dbReference>
<keyword evidence="9 12" id="KW-1133">Transmembrane helix</keyword>
<keyword evidence="8 12" id="KW-0630">Potassium</keyword>
<dbReference type="GO" id="GO:0005886">
    <property type="term" value="C:plasma membrane"/>
    <property type="evidence" value="ECO:0007669"/>
    <property type="project" value="UniProtKB-SubCell"/>
</dbReference>
<dbReference type="RefSeq" id="WP_133795177.1">
    <property type="nucleotide sequence ID" value="NZ_SOCA01000003.1"/>
</dbReference>
<comment type="caution">
    <text evidence="15">The sequence shown here is derived from an EMBL/GenBank/DDBJ whole genome shotgun (WGS) entry which is preliminary data.</text>
</comment>
<keyword evidence="3 12" id="KW-0813">Transport</keyword>
<keyword evidence="7 12" id="KW-0769">Symport</keyword>
<keyword evidence="5 12" id="KW-0633">Potassium transport</keyword>
<feature type="transmembrane region" description="Helical" evidence="12">
    <location>
        <begin position="174"/>
        <end position="194"/>
    </location>
</feature>
<evidence type="ECO:0000313" key="15">
    <source>
        <dbReference type="EMBL" id="TDU70982.1"/>
    </source>
</evidence>
<dbReference type="Pfam" id="PF02705">
    <property type="entry name" value="K_trans"/>
    <property type="match status" value="1"/>
</dbReference>
<proteinExistence type="inferred from homology"/>